<dbReference type="Pfam" id="PF02823">
    <property type="entry name" value="ATP-synt_DE_N"/>
    <property type="match status" value="1"/>
</dbReference>
<organism evidence="11">
    <name type="scientific">Euglena clara</name>
    <dbReference type="NCBI Taxonomy" id="215708"/>
    <lineage>
        <taxon>Eukaryota</taxon>
        <taxon>Discoba</taxon>
        <taxon>Euglenozoa</taxon>
        <taxon>Euglenida</taxon>
        <taxon>Spirocuta</taxon>
        <taxon>Euglenophyceae</taxon>
        <taxon>Euglenales</taxon>
        <taxon>Euglenaceae</taxon>
        <taxon>Euglena</taxon>
    </lineage>
</organism>
<dbReference type="InterPro" id="IPR020546">
    <property type="entry name" value="ATP_synth_F1_dsu/esu_N"/>
</dbReference>
<comment type="similarity">
    <text evidence="2 8 9">Belongs to the ATPase epsilon chain family.</text>
</comment>
<keyword evidence="8 9" id="KW-0375">Hydrogen ion transport</keyword>
<evidence type="ECO:0000313" key="11">
    <source>
        <dbReference type="EMBL" id="AXA45472.1"/>
    </source>
</evidence>
<dbReference type="RefSeq" id="YP_009503392.1">
    <property type="nucleotide sequence ID" value="NC_038187.1"/>
</dbReference>
<dbReference type="EMBL" id="MF630936">
    <property type="protein sequence ID" value="AXA45472.1"/>
    <property type="molecule type" value="Genomic_DNA"/>
</dbReference>
<keyword evidence="8 9" id="KW-0793">Thylakoid</keyword>
<dbReference type="GO" id="GO:0045259">
    <property type="term" value="C:proton-transporting ATP synthase complex"/>
    <property type="evidence" value="ECO:0007669"/>
    <property type="project" value="UniProtKB-KW"/>
</dbReference>
<dbReference type="InterPro" id="IPR001469">
    <property type="entry name" value="ATP_synth_F1_dsu/esu"/>
</dbReference>
<evidence type="ECO:0000259" key="10">
    <source>
        <dbReference type="Pfam" id="PF02823"/>
    </source>
</evidence>
<protein>
    <recommendedName>
        <fullName evidence="8 9">ATP synthase epsilon chain, chloroplastic</fullName>
    </recommendedName>
    <alternativeName>
        <fullName evidence="8">ATP synthase F1 sector epsilon subunit</fullName>
    </alternativeName>
    <alternativeName>
        <fullName evidence="8">F-ATPase epsilon subunit</fullName>
    </alternativeName>
</protein>
<evidence type="ECO:0000256" key="7">
    <source>
        <dbReference type="ARBA" id="ARBA00023310"/>
    </source>
</evidence>
<dbReference type="PANTHER" id="PTHR13822">
    <property type="entry name" value="ATP SYNTHASE DELTA/EPSILON CHAIN"/>
    <property type="match status" value="1"/>
</dbReference>
<name>A0A2Z4YXM7_9EUGL</name>
<comment type="function">
    <text evidence="8 9">Produces ATP from ADP in the presence of a proton gradient across the membrane.</text>
</comment>
<evidence type="ECO:0000256" key="4">
    <source>
        <dbReference type="ARBA" id="ARBA00023065"/>
    </source>
</evidence>
<comment type="subunit">
    <text evidence="8 9">F-type ATPases have 2 components, CF(1) - the catalytic core - and CF(0) - the membrane proton channel. CF(1) has five subunits: alpha(3), beta(3), gamma(1), delta(1), epsilon(1). CF(0) has three main subunits: a, b and c.</text>
</comment>
<reference evidence="11" key="1">
    <citation type="journal article" date="2018" name="J. Appl. Phycol.">
        <title>Intrageneric chloroplast genome comparison in the genus Euglena (Phylum: Euglenophyta) with annotated chloroplast genomes of Euglena hiemalis and Euglena clara.</title>
        <authorList>
            <person name="Ellala Hewadikaramge M."/>
            <person name="Linton E."/>
        </authorList>
    </citation>
    <scope>NUCLEOTIDE SEQUENCE</scope>
    <source>
        <strain evidence="11">SAG 25.98</strain>
    </source>
</reference>
<feature type="domain" description="ATP synthase F1 complex delta/epsilon subunit N-terminal" evidence="10">
    <location>
        <begin position="4"/>
        <end position="83"/>
    </location>
</feature>
<keyword evidence="11" id="KW-0150">Chloroplast</keyword>
<dbReference type="Gene3D" id="2.60.15.10">
    <property type="entry name" value="F0F1 ATP synthase delta/epsilon subunit, N-terminal"/>
    <property type="match status" value="1"/>
</dbReference>
<geneLocation type="chloroplast" evidence="11"/>
<evidence type="ECO:0000256" key="1">
    <source>
        <dbReference type="ARBA" id="ARBA00004170"/>
    </source>
</evidence>
<keyword evidence="7 8" id="KW-0066">ATP synthesis</keyword>
<sequence length="139" mass="15477">MTLEISILVPDRIFLKDSVKEIILPTLSGQMGVLTNHIPLLTGLDTGIVLISKESSSNWLKIVITGGFALVNNNKVTILVNEAELGSDINEQEAEQSFLSSKLALEKASDGRKKIELTSQFKKARARFLWFIYTLKKML</sequence>
<dbReference type="NCBIfam" id="TIGR01216">
    <property type="entry name" value="ATP_synt_epsi"/>
    <property type="match status" value="1"/>
</dbReference>
<keyword evidence="5 8" id="KW-0472">Membrane</keyword>
<evidence type="ECO:0000256" key="9">
    <source>
        <dbReference type="RuleBase" id="RU003655"/>
    </source>
</evidence>
<dbReference type="CDD" id="cd12152">
    <property type="entry name" value="F1-ATPase_delta"/>
    <property type="match status" value="1"/>
</dbReference>
<dbReference type="GO" id="GO:0005524">
    <property type="term" value="F:ATP binding"/>
    <property type="evidence" value="ECO:0007669"/>
    <property type="project" value="UniProtKB-UniRule"/>
</dbReference>
<evidence type="ECO:0000256" key="5">
    <source>
        <dbReference type="ARBA" id="ARBA00023136"/>
    </source>
</evidence>
<evidence type="ECO:0000256" key="2">
    <source>
        <dbReference type="ARBA" id="ARBA00005712"/>
    </source>
</evidence>
<dbReference type="GeneID" id="37542319"/>
<gene>
    <name evidence="8 11" type="primary">atpE</name>
</gene>
<evidence type="ECO:0000256" key="3">
    <source>
        <dbReference type="ARBA" id="ARBA00022448"/>
    </source>
</evidence>
<evidence type="ECO:0000256" key="6">
    <source>
        <dbReference type="ARBA" id="ARBA00023196"/>
    </source>
</evidence>
<dbReference type="GO" id="GO:0009535">
    <property type="term" value="C:chloroplast thylakoid membrane"/>
    <property type="evidence" value="ECO:0007669"/>
    <property type="project" value="UniProtKB-SubCell"/>
</dbReference>
<keyword evidence="4 8" id="KW-0406">Ion transport</keyword>
<dbReference type="InterPro" id="IPR036771">
    <property type="entry name" value="ATPsynth_dsu/esu_N"/>
</dbReference>
<accession>A0A2Z4YXM7</accession>
<keyword evidence="6 8" id="KW-0139">CF(1)</keyword>
<dbReference type="HAMAP" id="MF_00530">
    <property type="entry name" value="ATP_synth_epsil_bac"/>
    <property type="match status" value="1"/>
</dbReference>
<dbReference type="AlphaFoldDB" id="A0A2Z4YXM7"/>
<comment type="subcellular location">
    <subcellularLocation>
        <location evidence="1">Membrane</location>
        <topology evidence="1">Peripheral membrane protein</topology>
    </subcellularLocation>
    <subcellularLocation>
        <location evidence="8">Plastid</location>
        <location evidence="8">Chloroplast thylakoid membrane</location>
        <topology evidence="8">Peripheral membrane protein</topology>
    </subcellularLocation>
</comment>
<proteinExistence type="inferred from homology"/>
<evidence type="ECO:0000256" key="8">
    <source>
        <dbReference type="HAMAP-Rule" id="MF_00530"/>
    </source>
</evidence>
<dbReference type="PANTHER" id="PTHR13822:SF10">
    <property type="entry name" value="ATP SYNTHASE EPSILON CHAIN, CHLOROPLASTIC"/>
    <property type="match status" value="1"/>
</dbReference>
<dbReference type="GO" id="GO:0046933">
    <property type="term" value="F:proton-transporting ATP synthase activity, rotational mechanism"/>
    <property type="evidence" value="ECO:0007669"/>
    <property type="project" value="UniProtKB-UniRule"/>
</dbReference>
<dbReference type="SUPFAM" id="SSF51344">
    <property type="entry name" value="Epsilon subunit of F1F0-ATP synthase N-terminal domain"/>
    <property type="match status" value="1"/>
</dbReference>
<keyword evidence="3 8" id="KW-0813">Transport</keyword>
<keyword evidence="9 11" id="KW-0934">Plastid</keyword>